<dbReference type="Proteomes" id="UP000786387">
    <property type="component" value="Unassembled WGS sequence"/>
</dbReference>
<evidence type="ECO:0000256" key="1">
    <source>
        <dbReference type="SAM" id="MobiDB-lite"/>
    </source>
</evidence>
<organism evidence="4 5">
    <name type="scientific">Stutzerimonas azotifigens</name>
    <dbReference type="NCBI Taxonomy" id="291995"/>
    <lineage>
        <taxon>Bacteria</taxon>
        <taxon>Pseudomonadati</taxon>
        <taxon>Pseudomonadota</taxon>
        <taxon>Gammaproteobacteria</taxon>
        <taxon>Pseudomonadales</taxon>
        <taxon>Pseudomonadaceae</taxon>
        <taxon>Stutzerimonas</taxon>
    </lineage>
</organism>
<evidence type="ECO:0000313" key="4">
    <source>
        <dbReference type="EMBL" id="MBA1274632.1"/>
    </source>
</evidence>
<gene>
    <name evidence="4" type="ORF">G7026_14835</name>
</gene>
<dbReference type="RefSeq" id="WP_181071685.1">
    <property type="nucleotide sequence ID" value="NZ_JAAMRF010000007.1"/>
</dbReference>
<feature type="compositionally biased region" description="Gly residues" evidence="1">
    <location>
        <begin position="27"/>
        <end position="40"/>
    </location>
</feature>
<evidence type="ECO:0000256" key="2">
    <source>
        <dbReference type="SAM" id="Phobius"/>
    </source>
</evidence>
<keyword evidence="2" id="KW-0812">Transmembrane</keyword>
<feature type="transmembrane region" description="Helical" evidence="2">
    <location>
        <begin position="61"/>
        <end position="78"/>
    </location>
</feature>
<keyword evidence="2" id="KW-0472">Membrane</keyword>
<sequence length="165" mass="17426">MRSTIARALLGGLLAFAIATPAVAGPHGPGGHAAGHGPGRFGYHSHGPRHGHGLPPVAREVWIGSTLYFVAAGSYYLWNARRKEYVLVSPPAVRTATAGYDLIAYPTGGQSADRQARDRYECHRWAVSQSGFDPAGATSAPAQQVADIYRRALGACLNGRGYSVN</sequence>
<protein>
    <submittedName>
        <fullName evidence="4">Uncharacterized protein</fullName>
    </submittedName>
</protein>
<feature type="chain" id="PRO_5046461306" evidence="3">
    <location>
        <begin position="25"/>
        <end position="165"/>
    </location>
</feature>
<accession>A0ABR5Z363</accession>
<keyword evidence="2" id="KW-1133">Transmembrane helix</keyword>
<feature type="signal peptide" evidence="3">
    <location>
        <begin position="1"/>
        <end position="24"/>
    </location>
</feature>
<dbReference type="EMBL" id="JAAMRF010000007">
    <property type="protein sequence ID" value="MBA1274632.1"/>
    <property type="molecule type" value="Genomic_DNA"/>
</dbReference>
<evidence type="ECO:0000313" key="5">
    <source>
        <dbReference type="Proteomes" id="UP000786387"/>
    </source>
</evidence>
<comment type="caution">
    <text evidence="4">The sequence shown here is derived from an EMBL/GenBank/DDBJ whole genome shotgun (WGS) entry which is preliminary data.</text>
</comment>
<feature type="region of interest" description="Disordered" evidence="1">
    <location>
        <begin position="27"/>
        <end position="48"/>
    </location>
</feature>
<evidence type="ECO:0000256" key="3">
    <source>
        <dbReference type="SAM" id="SignalP"/>
    </source>
</evidence>
<reference evidence="4 5" key="1">
    <citation type="submission" date="2020-02" db="EMBL/GenBank/DDBJ databases">
        <title>Synteny-based analysis reveals conserved mechanism for high triclosan tolerance in Pseudomonas, as well as instances of horizontal transfer.</title>
        <authorList>
            <person name="Mcfarland A.G."/>
            <person name="Bertucci H.K."/>
            <person name="Litmann E."/>
            <person name="Shen J."/>
            <person name="Huttenhower C."/>
            <person name="Hartmann E.M."/>
        </authorList>
    </citation>
    <scope>NUCLEOTIDE SEQUENCE [LARGE SCALE GENOMIC DNA]</scope>
    <source>
        <strain evidence="4 5">115A1</strain>
    </source>
</reference>
<proteinExistence type="predicted"/>
<keyword evidence="3" id="KW-0732">Signal</keyword>
<name>A0ABR5Z363_9GAMM</name>
<keyword evidence="5" id="KW-1185">Reference proteome</keyword>